<dbReference type="Proteomes" id="UP000215289">
    <property type="component" value="Unassembled WGS sequence"/>
</dbReference>
<dbReference type="OrthoDB" id="2209940at2759"/>
<name>A0A229WTJ4_9EURO</name>
<comment type="caution">
    <text evidence="1">The sequence shown here is derived from an EMBL/GenBank/DDBJ whole genome shotgun (WGS) entry which is preliminary data.</text>
</comment>
<dbReference type="InterPro" id="IPR005624">
    <property type="entry name" value="PduO/GlcC-like"/>
</dbReference>
<dbReference type="Gene3D" id="3.30.450.150">
    <property type="entry name" value="Haem-degrading domain"/>
    <property type="match status" value="1"/>
</dbReference>
<dbReference type="InterPro" id="IPR010371">
    <property type="entry name" value="YBR137W-like"/>
</dbReference>
<gene>
    <name evidence="1" type="ORF">CFD26_104567</name>
</gene>
<dbReference type="GO" id="GO:0006620">
    <property type="term" value="P:post-translational protein targeting to endoplasmic reticulum membrane"/>
    <property type="evidence" value="ECO:0007669"/>
    <property type="project" value="TreeGrafter"/>
</dbReference>
<dbReference type="InterPro" id="IPR038084">
    <property type="entry name" value="PduO/GlcC-like_sf"/>
</dbReference>
<reference evidence="1 2" key="1">
    <citation type="submission" date="2018-08" db="EMBL/GenBank/DDBJ databases">
        <title>Draft genome sequences of two Aspergillus turcosus clinical strains isolated from bronchoalveolar lavage fluid: one azole-susceptible and the other azole-resistant.</title>
        <authorList>
            <person name="Parent-Michaud M."/>
            <person name="Dufresne P.J."/>
            <person name="Fournier E."/>
            <person name="Martineau C."/>
            <person name="Moreira S."/>
            <person name="Perkins V."/>
            <person name="De Repentigny L."/>
            <person name="Dufresne S.F."/>
        </authorList>
    </citation>
    <scope>NUCLEOTIDE SEQUENCE [LARGE SCALE GENOMIC DNA]</scope>
    <source>
        <strain evidence="1">HMR AF 1038</strain>
    </source>
</reference>
<dbReference type="GO" id="GO:0072380">
    <property type="term" value="C:TRC complex"/>
    <property type="evidence" value="ECO:0007669"/>
    <property type="project" value="TreeGrafter"/>
</dbReference>
<dbReference type="AlphaFoldDB" id="A0A229WTJ4"/>
<dbReference type="PANTHER" id="PTHR28255">
    <property type="match status" value="1"/>
</dbReference>
<evidence type="ECO:0008006" key="3">
    <source>
        <dbReference type="Google" id="ProtNLM"/>
    </source>
</evidence>
<dbReference type="STRING" id="1245748.A0A229WTJ4"/>
<dbReference type="Pfam" id="PF03928">
    <property type="entry name" value="HbpS-like"/>
    <property type="match status" value="1"/>
</dbReference>
<dbReference type="SUPFAM" id="SSF143744">
    <property type="entry name" value="GlcG-like"/>
    <property type="match status" value="1"/>
</dbReference>
<dbReference type="EMBL" id="NIDN02000198">
    <property type="protein sequence ID" value="RLL94560.1"/>
    <property type="molecule type" value="Genomic_DNA"/>
</dbReference>
<evidence type="ECO:0000313" key="2">
    <source>
        <dbReference type="Proteomes" id="UP000215289"/>
    </source>
</evidence>
<accession>A0A229WTJ4</accession>
<evidence type="ECO:0000313" key="1">
    <source>
        <dbReference type="EMBL" id="RLL94560.1"/>
    </source>
</evidence>
<proteinExistence type="predicted"/>
<organism evidence="1 2">
    <name type="scientific">Aspergillus turcosus</name>
    <dbReference type="NCBI Taxonomy" id="1245748"/>
    <lineage>
        <taxon>Eukaryota</taxon>
        <taxon>Fungi</taxon>
        <taxon>Dikarya</taxon>
        <taxon>Ascomycota</taxon>
        <taxon>Pezizomycotina</taxon>
        <taxon>Eurotiomycetes</taxon>
        <taxon>Eurotiomycetidae</taxon>
        <taxon>Eurotiales</taxon>
        <taxon>Aspergillaceae</taxon>
        <taxon>Aspergillus</taxon>
        <taxon>Aspergillus subgen. Fumigati</taxon>
    </lineage>
</organism>
<sequence length="183" mass="20048">MDERPLRPVSTDPTVLAAEEASPALQFPSFTSETAWALGHALRSRILSLPSAKRKPALVSIALVGTGTQPQVVFQCTTEPGTIPDNEAWVRRKRNTVLRWGVSSFQMRNRMLTTLGVGPNEVQEAFIKRFAVENSSYVLSGGGFPIRLRGSEGLVGVIAVSGLQMEDDHQVIVETVEEFIRQS</sequence>
<protein>
    <recommendedName>
        <fullName evidence="3">DUF967 domain protein</fullName>
    </recommendedName>
</protein>
<dbReference type="PANTHER" id="PTHR28255:SF1">
    <property type="entry name" value="UPF0303 PROTEIN YBR137W"/>
    <property type="match status" value="1"/>
</dbReference>
<keyword evidence="2" id="KW-1185">Reference proteome</keyword>